<dbReference type="Gene3D" id="3.40.50.620">
    <property type="entry name" value="HUPs"/>
    <property type="match status" value="1"/>
</dbReference>
<accession>D8IVG0</accession>
<dbReference type="Pfam" id="PF00582">
    <property type="entry name" value="Usp"/>
    <property type="match status" value="1"/>
</dbReference>
<dbReference type="InterPro" id="IPR006015">
    <property type="entry name" value="Universal_stress_UspA"/>
</dbReference>
<dbReference type="PANTHER" id="PTHR46268:SF6">
    <property type="entry name" value="UNIVERSAL STRESS PROTEIN UP12"/>
    <property type="match status" value="1"/>
</dbReference>
<protein>
    <submittedName>
        <fullName evidence="3">Universal stress protein</fullName>
    </submittedName>
</protein>
<dbReference type="KEGG" id="hse:Hsero_2400"/>
<dbReference type="STRING" id="757424.Hsero_2400"/>
<dbReference type="EMBL" id="CP002039">
    <property type="protein sequence ID" value="ADJ63899.1"/>
    <property type="molecule type" value="Genomic_DNA"/>
</dbReference>
<organism evidence="3 4">
    <name type="scientific">Herbaspirillum seropedicae (strain SmR1)</name>
    <dbReference type="NCBI Taxonomy" id="757424"/>
    <lineage>
        <taxon>Bacteria</taxon>
        <taxon>Pseudomonadati</taxon>
        <taxon>Pseudomonadota</taxon>
        <taxon>Betaproteobacteria</taxon>
        <taxon>Burkholderiales</taxon>
        <taxon>Oxalobacteraceae</taxon>
        <taxon>Herbaspirillum</taxon>
    </lineage>
</organism>
<dbReference type="eggNOG" id="COG0589">
    <property type="taxonomic scope" value="Bacteria"/>
</dbReference>
<gene>
    <name evidence="3" type="ordered locus">Hsero_2400</name>
</gene>
<dbReference type="AlphaFoldDB" id="D8IVG0"/>
<dbReference type="Proteomes" id="UP000000329">
    <property type="component" value="Chromosome"/>
</dbReference>
<keyword evidence="4" id="KW-1185">Reference proteome</keyword>
<dbReference type="InterPro" id="IPR014729">
    <property type="entry name" value="Rossmann-like_a/b/a_fold"/>
</dbReference>
<dbReference type="PANTHER" id="PTHR46268">
    <property type="entry name" value="STRESS RESPONSE PROTEIN NHAX"/>
    <property type="match status" value="1"/>
</dbReference>
<dbReference type="InterPro" id="IPR006016">
    <property type="entry name" value="UspA"/>
</dbReference>
<sequence length="157" mass="16934">MKTLFPLGDQAMSIFKKILVPTDGSDASERAVQAAVQFAKESGSSLVGLSVAEDIVQWAVIDGTAINYLQVENEILENAKSNVARLAALAKSADVPCETFTVKAVHPYEEILAHASHQHCDAIFMASHGRKGLERFILGSQTQKVLANATIPVLVFR</sequence>
<name>D8IVG0_HERSS</name>
<proteinExistence type="inferred from homology"/>
<evidence type="ECO:0000313" key="4">
    <source>
        <dbReference type="Proteomes" id="UP000000329"/>
    </source>
</evidence>
<evidence type="ECO:0000256" key="1">
    <source>
        <dbReference type="ARBA" id="ARBA00008791"/>
    </source>
</evidence>
<reference evidence="3 4" key="1">
    <citation type="submission" date="2010-04" db="EMBL/GenBank/DDBJ databases">
        <title>The genome of Herbaspirillum seropedicae SmR1, an endophytic, nitrogen-fixing, plant-growth promoting beta-Proteobacteria.</title>
        <authorList>
            <person name="Pedrosa F.O."/>
            <person name="Monteiro R.A."/>
            <person name="Wassem R."/>
            <person name="Cruz L.M."/>
            <person name="Ayub R.A."/>
            <person name="Colauto N.B."/>
            <person name="Fernandez M.A."/>
            <person name="Fungaro M.H.P."/>
            <person name="Grisard E.C."/>
            <person name="Hungria M."/>
            <person name="Madeira H.M.F."/>
            <person name="Nodari R.O."/>
            <person name="Osaku C.A."/>
            <person name="Petzl-Erler M.L."/>
            <person name="Terenzi H."/>
            <person name="Vieira L.G.E."/>
            <person name="Almeida M.I.M."/>
            <person name="Alves L.R."/>
            <person name="Arantes O.M.N."/>
            <person name="Balsanelli E."/>
            <person name="Barcellos F.G."/>
            <person name="Baura V.A."/>
            <person name="Binde D.R."/>
            <person name="Campo R.J."/>
            <person name="Chubatsu L.S."/>
            <person name="Chueire L.M.O."/>
            <person name="Ciferri R.R."/>
            <person name="Correa L.C."/>
            <person name="da Conceicao Silva J.L."/>
            <person name="Dabul A.N.G."/>
            <person name="Dambros B.P."/>
            <person name="Faoro H."/>
            <person name="Favetti A."/>
            <person name="Friedermann G."/>
            <person name="Furlaneto M.C."/>
            <person name="Gasques L.S."/>
            <person name="Gimenes C.C.T."/>
            <person name="Gioppo N.M.R."/>
            <person name="Glienke-Blanco C."/>
            <person name="Godoy L.P."/>
            <person name="Guerra M.P."/>
            <person name="Karp S."/>
            <person name="Kava-Cordeiro V."/>
            <person name="Margarido V.P."/>
            <person name="Mathioni S.M."/>
            <person name="Menck-Soares M.A."/>
            <person name="Murace N.K."/>
            <person name="Nicolas M.F."/>
            <person name="Oliveira C.E.C."/>
            <person name="Pagnan N.A.B."/>
            <person name="Pamphile J.A."/>
            <person name="Patussi E.V."/>
            <person name="Pereira L.F.P."/>
            <person name="Pereira-Ferrari L."/>
            <person name="Pinto F.G.S."/>
            <person name="Precoma C."/>
            <person name="Prioli A.J."/>
            <person name="Prioli S.M.A.P."/>
            <person name="Raittz R.T."/>
            <person name="Ramos H.J.O."/>
            <person name="Ribeiro E.M.S.F."/>
            <person name="Rigo L.U."/>
            <person name="Rocha C.L.M.S.C."/>
            <person name="Rocha S.N."/>
            <person name="Santos K."/>
            <person name="Satori D."/>
            <person name="Silva A.G."/>
            <person name="Simao R.C.G."/>
            <person name="Soares M.A.M."/>
            <person name="Souza E.M."/>
            <person name="Steffens M.B.R."/>
            <person name="Steindel M."/>
            <person name="Tadra-Sfeir M.Z."/>
            <person name="Takahashi E.K."/>
            <person name="Torres R.A."/>
            <person name="Valle J.S."/>
            <person name="Vernal J.I."/>
            <person name="Vilas-Boas L.A."/>
            <person name="Watanabe M.A.E."/>
            <person name="Weiss V.A."/>
            <person name="Yates M.A."/>
            <person name="Souza E.M."/>
        </authorList>
    </citation>
    <scope>NUCLEOTIDE SEQUENCE [LARGE SCALE GENOMIC DNA]</scope>
    <source>
        <strain evidence="3 4">SmR1</strain>
    </source>
</reference>
<dbReference type="PRINTS" id="PR01438">
    <property type="entry name" value="UNVRSLSTRESS"/>
</dbReference>
<evidence type="ECO:0000313" key="3">
    <source>
        <dbReference type="EMBL" id="ADJ63899.1"/>
    </source>
</evidence>
<comment type="similarity">
    <text evidence="1">Belongs to the universal stress protein A family.</text>
</comment>
<feature type="domain" description="UspA" evidence="2">
    <location>
        <begin position="15"/>
        <end position="157"/>
    </location>
</feature>
<dbReference type="CDD" id="cd00293">
    <property type="entry name" value="USP-like"/>
    <property type="match status" value="1"/>
</dbReference>
<dbReference type="SUPFAM" id="SSF52402">
    <property type="entry name" value="Adenine nucleotide alpha hydrolases-like"/>
    <property type="match status" value="1"/>
</dbReference>
<evidence type="ECO:0000259" key="2">
    <source>
        <dbReference type="Pfam" id="PF00582"/>
    </source>
</evidence>
<dbReference type="HOGENOM" id="CLU_049301_11_0_4"/>